<keyword evidence="2" id="KW-1185">Reference proteome</keyword>
<dbReference type="OrthoDB" id="9791837at2"/>
<evidence type="ECO:0000313" key="2">
    <source>
        <dbReference type="Proteomes" id="UP000320390"/>
    </source>
</evidence>
<dbReference type="AlphaFoldDB" id="A0A518ETN9"/>
<dbReference type="CDD" id="cd02440">
    <property type="entry name" value="AdoMet_MTases"/>
    <property type="match status" value="1"/>
</dbReference>
<reference evidence="1 2" key="1">
    <citation type="submission" date="2019-02" db="EMBL/GenBank/DDBJ databases">
        <title>Deep-cultivation of Planctomycetes and their phenomic and genomic characterization uncovers novel biology.</title>
        <authorList>
            <person name="Wiegand S."/>
            <person name="Jogler M."/>
            <person name="Boedeker C."/>
            <person name="Pinto D."/>
            <person name="Vollmers J."/>
            <person name="Rivas-Marin E."/>
            <person name="Kohn T."/>
            <person name="Peeters S.H."/>
            <person name="Heuer A."/>
            <person name="Rast P."/>
            <person name="Oberbeckmann S."/>
            <person name="Bunk B."/>
            <person name="Jeske O."/>
            <person name="Meyerdierks A."/>
            <person name="Storesund J.E."/>
            <person name="Kallscheuer N."/>
            <person name="Luecker S."/>
            <person name="Lage O.M."/>
            <person name="Pohl T."/>
            <person name="Merkel B.J."/>
            <person name="Hornburger P."/>
            <person name="Mueller R.-W."/>
            <person name="Bruemmer F."/>
            <person name="Labrenz M."/>
            <person name="Spormann A.M."/>
            <person name="Op den Camp H."/>
            <person name="Overmann J."/>
            <person name="Amann R."/>
            <person name="Jetten M.S.M."/>
            <person name="Mascher T."/>
            <person name="Medema M.H."/>
            <person name="Devos D.P."/>
            <person name="Kaster A.-K."/>
            <person name="Ovreas L."/>
            <person name="Rohde M."/>
            <person name="Galperin M.Y."/>
            <person name="Jogler C."/>
        </authorList>
    </citation>
    <scope>NUCLEOTIDE SEQUENCE [LARGE SCALE GENOMIC DNA]</scope>
    <source>
        <strain evidence="1 2">Poly30</strain>
    </source>
</reference>
<gene>
    <name evidence="1" type="ORF">Poly30_29810</name>
</gene>
<dbReference type="PANTHER" id="PTHR43464">
    <property type="entry name" value="METHYLTRANSFERASE"/>
    <property type="match status" value="1"/>
</dbReference>
<name>A0A518ETN9_9BACT</name>
<evidence type="ECO:0000313" key="1">
    <source>
        <dbReference type="EMBL" id="QDV07456.1"/>
    </source>
</evidence>
<keyword evidence="1" id="KW-0808">Transferase</keyword>
<dbReference type="EMBL" id="CP036434">
    <property type="protein sequence ID" value="QDV07456.1"/>
    <property type="molecule type" value="Genomic_DNA"/>
</dbReference>
<accession>A0A518ETN9</accession>
<organism evidence="1 2">
    <name type="scientific">Saltatorellus ferox</name>
    <dbReference type="NCBI Taxonomy" id="2528018"/>
    <lineage>
        <taxon>Bacteria</taxon>
        <taxon>Pseudomonadati</taxon>
        <taxon>Planctomycetota</taxon>
        <taxon>Planctomycetia</taxon>
        <taxon>Planctomycetia incertae sedis</taxon>
        <taxon>Saltatorellus</taxon>
    </lineage>
</organism>
<dbReference type="RefSeq" id="WP_145198497.1">
    <property type="nucleotide sequence ID" value="NZ_CP036434.1"/>
</dbReference>
<dbReference type="GO" id="GO:0032259">
    <property type="term" value="P:methylation"/>
    <property type="evidence" value="ECO:0007669"/>
    <property type="project" value="UniProtKB-KW"/>
</dbReference>
<keyword evidence="1" id="KW-0489">Methyltransferase</keyword>
<proteinExistence type="predicted"/>
<dbReference type="Pfam" id="PF13489">
    <property type="entry name" value="Methyltransf_23"/>
    <property type="match status" value="1"/>
</dbReference>
<protein>
    <submittedName>
        <fullName evidence="1">N5-glutamine S-adenosyl-L-methionine-dependent methyltransferase</fullName>
    </submittedName>
</protein>
<dbReference type="Proteomes" id="UP000320390">
    <property type="component" value="Chromosome"/>
</dbReference>
<dbReference type="GO" id="GO:0010420">
    <property type="term" value="F:polyprenyldihydroxybenzoate methyltransferase activity"/>
    <property type="evidence" value="ECO:0007669"/>
    <property type="project" value="TreeGrafter"/>
</dbReference>
<dbReference type="SUPFAM" id="SSF53335">
    <property type="entry name" value="S-adenosyl-L-methionine-dependent methyltransferases"/>
    <property type="match status" value="1"/>
</dbReference>
<sequence>MSVTLPVTTSSKSVPDRAQLAALGPHSPRGPLVGPSELRSVFEAFGLNPLEVLELGTSPDAGDRFHVVAPQEILVGRRFASLDAELDDDSAFLLVLEGKVDDRRLATWRNSLWPMIHVGAILRCQGGRARRITLGGTEEVEGTFDFDGAVLFGRRTAHVMAPEATVEKFDKNASGWDGQPGGPGYPHFRWMRRFVGHFVQPLPAPKNGGPLRVLDFGCGAGWVGIEVAKAVGDVYLASFDPSPEMVKITGKNAEKEGVQRFEGRVGFGEAPPFGGVHEGATNERFDYVVSSGVVSFSPDVEAWMDGLVATLAPGADLVVGDIHPLSKGFLRRRMRKPLLPVREMNARTREAIRAGLEARGLKHVRSGAYQITRPIPELMHLNETKLKGLLTYPLLWMNKLMTALDGSFGSPMQDRFDSWVMHLQAPGSEE</sequence>
<dbReference type="Gene3D" id="3.40.50.150">
    <property type="entry name" value="Vaccinia Virus protein VP39"/>
    <property type="match status" value="1"/>
</dbReference>
<dbReference type="InterPro" id="IPR029063">
    <property type="entry name" value="SAM-dependent_MTases_sf"/>
</dbReference>
<dbReference type="PANTHER" id="PTHR43464:SF23">
    <property type="entry name" value="JUVENILE HORMONE ACID O-METHYLTRANSFERASE"/>
    <property type="match status" value="1"/>
</dbReference>